<evidence type="ECO:0000313" key="4">
    <source>
        <dbReference type="EMBL" id="MBK1833847.1"/>
    </source>
</evidence>
<evidence type="ECO:0000313" key="5">
    <source>
        <dbReference type="Proteomes" id="UP000604083"/>
    </source>
</evidence>
<keyword evidence="3" id="KW-0963">Cytoplasm</keyword>
<comment type="similarity">
    <text evidence="3">Belongs to the UreF family.</text>
</comment>
<dbReference type="InterPro" id="IPR038277">
    <property type="entry name" value="UreF_sf"/>
</dbReference>
<keyword evidence="2 3" id="KW-0143">Chaperone</keyword>
<gene>
    <name evidence="3" type="primary">ureF</name>
    <name evidence="4" type="ORF">JIN78_07235</name>
</gene>
<dbReference type="GO" id="GO:0016151">
    <property type="term" value="F:nickel cation binding"/>
    <property type="evidence" value="ECO:0007669"/>
    <property type="project" value="UniProtKB-UniRule"/>
</dbReference>
<keyword evidence="5" id="KW-1185">Reference proteome</keyword>
<dbReference type="PIRSF" id="PIRSF009467">
    <property type="entry name" value="Ureas_acces_UreF"/>
    <property type="match status" value="1"/>
</dbReference>
<accession>A0A934RQ75</accession>
<dbReference type="HAMAP" id="MF_01385">
    <property type="entry name" value="UreF"/>
    <property type="match status" value="1"/>
</dbReference>
<comment type="caution">
    <text evidence="4">The sequence shown here is derived from an EMBL/GenBank/DDBJ whole genome shotgun (WGS) entry which is preliminary data.</text>
</comment>
<dbReference type="PANTHER" id="PTHR33620">
    <property type="entry name" value="UREASE ACCESSORY PROTEIN F"/>
    <property type="match status" value="1"/>
</dbReference>
<sequence length="234" mass="25657">MMSEPEAVPSASSWLSWVLAFADSSAPVGSYAHSYGLEGMVHEGHLTGRAELARFLQRDVMESLLRVDLPLLLAAREAAEAGDAAALVTLDEQAWALRPTAKLREAASQVGRQQWRLFRKTWGREAALAEFSFPHHQAPVVAGVMTFLQNVPPAAAARVLGYQTFSALLQASLKLLPVGPQAVQELLHEVLQAWESHCREGAGQLPEEEWGTFNPLWDIAASRHERASARLFLS</sequence>
<dbReference type="InterPro" id="IPR002639">
    <property type="entry name" value="UreF"/>
</dbReference>
<comment type="function">
    <text evidence="3">Required for maturation of urease via the functional incorporation of the urease nickel metallocenter.</text>
</comment>
<organism evidence="4 5">
    <name type="scientific">Roseibacillus ishigakijimensis</name>
    <dbReference type="NCBI Taxonomy" id="454146"/>
    <lineage>
        <taxon>Bacteria</taxon>
        <taxon>Pseudomonadati</taxon>
        <taxon>Verrucomicrobiota</taxon>
        <taxon>Verrucomicrobiia</taxon>
        <taxon>Verrucomicrobiales</taxon>
        <taxon>Verrucomicrobiaceae</taxon>
        <taxon>Roseibacillus</taxon>
    </lineage>
</organism>
<comment type="subcellular location">
    <subcellularLocation>
        <location evidence="3">Cytoplasm</location>
    </subcellularLocation>
</comment>
<evidence type="ECO:0000256" key="2">
    <source>
        <dbReference type="ARBA" id="ARBA00023186"/>
    </source>
</evidence>
<evidence type="ECO:0000256" key="3">
    <source>
        <dbReference type="HAMAP-Rule" id="MF_01385"/>
    </source>
</evidence>
<dbReference type="Pfam" id="PF01730">
    <property type="entry name" value="UreF"/>
    <property type="match status" value="1"/>
</dbReference>
<protein>
    <recommendedName>
        <fullName evidence="3">Urease accessory protein UreF</fullName>
    </recommendedName>
</protein>
<dbReference type="Gene3D" id="1.10.4190.10">
    <property type="entry name" value="Urease accessory protein UreF"/>
    <property type="match status" value="1"/>
</dbReference>
<comment type="subunit">
    <text evidence="3">UreD, UreF and UreG form a complex that acts as a GTP-hydrolysis-dependent molecular chaperone, activating the urease apoprotein by helping to assemble the nickel containing metallocenter of UreC. The UreE protein probably delivers the nickel.</text>
</comment>
<name>A0A934RQ75_9BACT</name>
<dbReference type="Proteomes" id="UP000604083">
    <property type="component" value="Unassembled WGS sequence"/>
</dbReference>
<reference evidence="4" key="1">
    <citation type="submission" date="2021-01" db="EMBL/GenBank/DDBJ databases">
        <title>Modified the classification status of verrucomicrobia.</title>
        <authorList>
            <person name="Feng X."/>
        </authorList>
    </citation>
    <scope>NUCLEOTIDE SEQUENCE</scope>
    <source>
        <strain evidence="4">KCTC 12986</strain>
    </source>
</reference>
<dbReference type="RefSeq" id="WP_200391282.1">
    <property type="nucleotide sequence ID" value="NZ_JAENIO010000014.1"/>
</dbReference>
<keyword evidence="1 3" id="KW-0996">Nickel insertion</keyword>
<evidence type="ECO:0000256" key="1">
    <source>
        <dbReference type="ARBA" id="ARBA00022988"/>
    </source>
</evidence>
<proteinExistence type="inferred from homology"/>
<dbReference type="GO" id="GO:0005737">
    <property type="term" value="C:cytoplasm"/>
    <property type="evidence" value="ECO:0007669"/>
    <property type="project" value="UniProtKB-SubCell"/>
</dbReference>
<dbReference type="AlphaFoldDB" id="A0A934RQ75"/>
<dbReference type="PANTHER" id="PTHR33620:SF1">
    <property type="entry name" value="UREASE ACCESSORY PROTEIN F"/>
    <property type="match status" value="1"/>
</dbReference>
<dbReference type="EMBL" id="JAENIO010000014">
    <property type="protein sequence ID" value="MBK1833847.1"/>
    <property type="molecule type" value="Genomic_DNA"/>
</dbReference>